<name>A0AAV1WP73_LUPLU</name>
<dbReference type="EMBL" id="CAXHTB010000008">
    <property type="protein sequence ID" value="CAL0310763.1"/>
    <property type="molecule type" value="Genomic_DNA"/>
</dbReference>
<dbReference type="PANTHER" id="PTHR21596:SF65">
    <property type="entry name" value="PROTEIN INVOLVED IN DE NOVO 2-RELATED"/>
    <property type="match status" value="1"/>
</dbReference>
<dbReference type="PANTHER" id="PTHR21596">
    <property type="entry name" value="RIBONUCLEASE P SUBUNIT P38"/>
    <property type="match status" value="1"/>
</dbReference>
<dbReference type="InterPro" id="IPR045177">
    <property type="entry name" value="FDM1-5/IDN2"/>
</dbReference>
<accession>A0AAV1WP73</accession>
<sequence>MPLLLSPQIRPSTFAQAAKLKILAAAKEKELTKCEADDYKMNNITGENLRNMGMLKLKTISELQEEEDQKHHKLVSNLHNIIQAKNQHLKEIEVRCSETTLKMDVEMGKKISSFKLIMKALKIVKL</sequence>
<dbReference type="AlphaFoldDB" id="A0AAV1WP73"/>
<dbReference type="Gene3D" id="3.30.70.2890">
    <property type="entry name" value="XS domain"/>
    <property type="match status" value="1"/>
</dbReference>
<dbReference type="InterPro" id="IPR038588">
    <property type="entry name" value="XS_domain_sf"/>
</dbReference>
<evidence type="ECO:0000313" key="2">
    <source>
        <dbReference type="Proteomes" id="UP001497480"/>
    </source>
</evidence>
<dbReference type="GO" id="GO:0080188">
    <property type="term" value="P:gene silencing by siRNA-directed DNA methylation"/>
    <property type="evidence" value="ECO:0007669"/>
    <property type="project" value="InterPro"/>
</dbReference>
<proteinExistence type="predicted"/>
<reference evidence="1 2" key="1">
    <citation type="submission" date="2024-03" db="EMBL/GenBank/DDBJ databases">
        <authorList>
            <person name="Martinez-Hernandez J."/>
        </authorList>
    </citation>
    <scope>NUCLEOTIDE SEQUENCE [LARGE SCALE GENOMIC DNA]</scope>
</reference>
<dbReference type="Proteomes" id="UP001497480">
    <property type="component" value="Unassembled WGS sequence"/>
</dbReference>
<comment type="caution">
    <text evidence="1">The sequence shown here is derived from an EMBL/GenBank/DDBJ whole genome shotgun (WGS) entry which is preliminary data.</text>
</comment>
<organism evidence="1 2">
    <name type="scientific">Lupinus luteus</name>
    <name type="common">European yellow lupine</name>
    <dbReference type="NCBI Taxonomy" id="3873"/>
    <lineage>
        <taxon>Eukaryota</taxon>
        <taxon>Viridiplantae</taxon>
        <taxon>Streptophyta</taxon>
        <taxon>Embryophyta</taxon>
        <taxon>Tracheophyta</taxon>
        <taxon>Spermatophyta</taxon>
        <taxon>Magnoliopsida</taxon>
        <taxon>eudicotyledons</taxon>
        <taxon>Gunneridae</taxon>
        <taxon>Pentapetalae</taxon>
        <taxon>rosids</taxon>
        <taxon>fabids</taxon>
        <taxon>Fabales</taxon>
        <taxon>Fabaceae</taxon>
        <taxon>Papilionoideae</taxon>
        <taxon>50 kb inversion clade</taxon>
        <taxon>genistoids sensu lato</taxon>
        <taxon>core genistoids</taxon>
        <taxon>Genisteae</taxon>
        <taxon>Lupinus</taxon>
    </lineage>
</organism>
<gene>
    <name evidence="1" type="ORF">LLUT_LOCUS11823</name>
</gene>
<evidence type="ECO:0000313" key="1">
    <source>
        <dbReference type="EMBL" id="CAL0310763.1"/>
    </source>
</evidence>
<keyword evidence="2" id="KW-1185">Reference proteome</keyword>
<protein>
    <submittedName>
        <fullName evidence="1">Uncharacterized protein</fullName>
    </submittedName>
</protein>